<dbReference type="InterPro" id="IPR015856">
    <property type="entry name" value="ABC_transpr_CbiO/EcfA_su"/>
</dbReference>
<reference evidence="13 14" key="1">
    <citation type="submission" date="2024-02" db="EMBL/GenBank/DDBJ databases">
        <title>Bifidobacterium honeyensis sp. nov., isolated from the comb honey.</title>
        <authorList>
            <person name="Liu W."/>
            <person name="Li Y."/>
        </authorList>
    </citation>
    <scope>NUCLEOTIDE SEQUENCE [LARGE SCALE GENOMIC DNA]</scope>
    <source>
        <strain evidence="13 14">IMAU50988</strain>
    </source>
</reference>
<keyword evidence="9" id="KW-0472">Membrane</keyword>
<gene>
    <name evidence="13" type="ORF">V8P97_07735</name>
</gene>
<keyword evidence="14" id="KW-1185">Reference proteome</keyword>
<comment type="caution">
    <text evidence="13">The sequence shown here is derived from an EMBL/GenBank/DDBJ whole genome shotgun (WGS) entry which is preliminary data.</text>
</comment>
<dbReference type="InterPro" id="IPR017871">
    <property type="entry name" value="ABC_transporter-like_CS"/>
</dbReference>
<evidence type="ECO:0000256" key="1">
    <source>
        <dbReference type="ARBA" id="ARBA00004202"/>
    </source>
</evidence>
<keyword evidence="4" id="KW-1003">Cell membrane</keyword>
<evidence type="ECO:0000256" key="6">
    <source>
        <dbReference type="ARBA" id="ARBA00022741"/>
    </source>
</evidence>
<evidence type="ECO:0000256" key="11">
    <source>
        <dbReference type="SAM" id="MobiDB-lite"/>
    </source>
</evidence>
<keyword evidence="5" id="KW-0677">Repeat</keyword>
<evidence type="ECO:0000313" key="13">
    <source>
        <dbReference type="EMBL" id="MEK0307343.1"/>
    </source>
</evidence>
<dbReference type="CDD" id="cd03225">
    <property type="entry name" value="ABC_cobalt_CbiO_domain1"/>
    <property type="match status" value="1"/>
</dbReference>
<feature type="region of interest" description="Disordered" evidence="11">
    <location>
        <begin position="241"/>
        <end position="283"/>
    </location>
</feature>
<proteinExistence type="inferred from homology"/>
<keyword evidence="8" id="KW-1278">Translocase</keyword>
<sequence length="503" mass="55229">MLRCSRLSFTYEDALTPSLEHVSFSAGEGRLTVVTGRSGCGKTTLSRIINGLIPELYEGTLEGECLVAGVKTTGQPIYRLSKTVGSVFQNPKTQFFTTDVRSELAFPLENTGVPRQAIQARMDRVASLFGIGRLLDRDMFSLSGGEKQLVAIASACMADPAILVLDEPSGNLDVEAVQALTAALGRLKDLGLTILVIEHRLYYLKDLADDFLIMEDGRLIRQLDRAGMLAMDASERVRLGLRSPDTFPPNSPDPLSAMQDGQTPEGVTDQPERPGKSPRNRLRVEGLTFRYGRQGRRNQEVPALQVDDLTITDRRITGVIGRNGAGKSTLANLLTGLLKADGGCRFTLNGRQVSGRDLVENSYMVFQDVNYQLFCESVRKELLLGAAHPELLDRVAADLDLSDLLDRHPSTLSGGQKQRVAIGAAILADRRLVILDEPTSGLDLYHMNQVSQAIRTMHERGSMVLVISHDEEFLQQTCHRFLTLRGGRVAADRERLDSLIASL</sequence>
<dbReference type="PROSITE" id="PS50893">
    <property type="entry name" value="ABC_TRANSPORTER_2"/>
    <property type="match status" value="2"/>
</dbReference>
<evidence type="ECO:0000256" key="7">
    <source>
        <dbReference type="ARBA" id="ARBA00022840"/>
    </source>
</evidence>
<dbReference type="InterPro" id="IPR003593">
    <property type="entry name" value="AAA+_ATPase"/>
</dbReference>
<organism evidence="13 14">
    <name type="scientific">Bifidobacterium favimelis</name>
    <dbReference type="NCBI Taxonomy" id="3122979"/>
    <lineage>
        <taxon>Bacteria</taxon>
        <taxon>Bacillati</taxon>
        <taxon>Actinomycetota</taxon>
        <taxon>Actinomycetes</taxon>
        <taxon>Bifidobacteriales</taxon>
        <taxon>Bifidobacteriaceae</taxon>
        <taxon>Bifidobacterium</taxon>
    </lineage>
</organism>
<dbReference type="PANTHER" id="PTHR43553">
    <property type="entry name" value="HEAVY METAL TRANSPORTER"/>
    <property type="match status" value="1"/>
</dbReference>
<dbReference type="PANTHER" id="PTHR43553:SF23">
    <property type="entry name" value="ABC TRANSPORTER ATP-BINDING COMPONENT"/>
    <property type="match status" value="1"/>
</dbReference>
<feature type="domain" description="ABC transporter" evidence="12">
    <location>
        <begin position="282"/>
        <end position="503"/>
    </location>
</feature>
<dbReference type="SMART" id="SM00382">
    <property type="entry name" value="AAA"/>
    <property type="match status" value="2"/>
</dbReference>
<accession>A0ABU8ZQ63</accession>
<keyword evidence="6" id="KW-0547">Nucleotide-binding</keyword>
<evidence type="ECO:0000256" key="9">
    <source>
        <dbReference type="ARBA" id="ARBA00023136"/>
    </source>
</evidence>
<evidence type="ECO:0000256" key="10">
    <source>
        <dbReference type="ARBA" id="ARBA00025157"/>
    </source>
</evidence>
<dbReference type="GO" id="GO:0005524">
    <property type="term" value="F:ATP binding"/>
    <property type="evidence" value="ECO:0007669"/>
    <property type="project" value="UniProtKB-KW"/>
</dbReference>
<comment type="similarity">
    <text evidence="2">Belongs to the ABC transporter superfamily.</text>
</comment>
<evidence type="ECO:0000256" key="8">
    <source>
        <dbReference type="ARBA" id="ARBA00022967"/>
    </source>
</evidence>
<dbReference type="Gene3D" id="3.40.50.300">
    <property type="entry name" value="P-loop containing nucleotide triphosphate hydrolases"/>
    <property type="match status" value="2"/>
</dbReference>
<dbReference type="InterPro" id="IPR050095">
    <property type="entry name" value="ECF_ABC_transporter_ATP-bd"/>
</dbReference>
<evidence type="ECO:0000256" key="4">
    <source>
        <dbReference type="ARBA" id="ARBA00022475"/>
    </source>
</evidence>
<evidence type="ECO:0000259" key="12">
    <source>
        <dbReference type="PROSITE" id="PS50893"/>
    </source>
</evidence>
<dbReference type="Pfam" id="PF00005">
    <property type="entry name" value="ABC_tran"/>
    <property type="match status" value="2"/>
</dbReference>
<dbReference type="PROSITE" id="PS00211">
    <property type="entry name" value="ABC_TRANSPORTER_1"/>
    <property type="match status" value="1"/>
</dbReference>
<dbReference type="EMBL" id="JBANBB010000003">
    <property type="protein sequence ID" value="MEK0307343.1"/>
    <property type="molecule type" value="Genomic_DNA"/>
</dbReference>
<evidence type="ECO:0000256" key="3">
    <source>
        <dbReference type="ARBA" id="ARBA00022448"/>
    </source>
</evidence>
<dbReference type="Proteomes" id="UP001373159">
    <property type="component" value="Unassembled WGS sequence"/>
</dbReference>
<feature type="domain" description="ABC transporter" evidence="12">
    <location>
        <begin position="2"/>
        <end position="241"/>
    </location>
</feature>
<comment type="function">
    <text evidence="10">Probably part of an ABC transporter complex. Responsible for energy coupling to the transport system.</text>
</comment>
<name>A0ABU8ZQ63_9BIFI</name>
<keyword evidence="7 13" id="KW-0067">ATP-binding</keyword>
<evidence type="ECO:0000313" key="14">
    <source>
        <dbReference type="Proteomes" id="UP001373159"/>
    </source>
</evidence>
<dbReference type="SUPFAM" id="SSF52540">
    <property type="entry name" value="P-loop containing nucleoside triphosphate hydrolases"/>
    <property type="match status" value="2"/>
</dbReference>
<dbReference type="RefSeq" id="WP_340470106.1">
    <property type="nucleotide sequence ID" value="NZ_JBANBB010000003.1"/>
</dbReference>
<keyword evidence="3" id="KW-0813">Transport</keyword>
<comment type="subcellular location">
    <subcellularLocation>
        <location evidence="1">Cell membrane</location>
        <topology evidence="1">Peripheral membrane protein</topology>
    </subcellularLocation>
</comment>
<evidence type="ECO:0000256" key="5">
    <source>
        <dbReference type="ARBA" id="ARBA00022737"/>
    </source>
</evidence>
<dbReference type="InterPro" id="IPR003439">
    <property type="entry name" value="ABC_transporter-like_ATP-bd"/>
</dbReference>
<dbReference type="InterPro" id="IPR027417">
    <property type="entry name" value="P-loop_NTPase"/>
</dbReference>
<protein>
    <submittedName>
        <fullName evidence="13">ABC transporter ATP-binding protein</fullName>
    </submittedName>
</protein>
<evidence type="ECO:0000256" key="2">
    <source>
        <dbReference type="ARBA" id="ARBA00005417"/>
    </source>
</evidence>